<keyword evidence="2" id="KW-1185">Reference proteome</keyword>
<dbReference type="Gene3D" id="3.80.10.10">
    <property type="entry name" value="Ribonuclease Inhibitor"/>
    <property type="match status" value="1"/>
</dbReference>
<comment type="caution">
    <text evidence="1">The sequence shown here is derived from an EMBL/GenBank/DDBJ whole genome shotgun (WGS) entry which is preliminary data.</text>
</comment>
<evidence type="ECO:0000313" key="1">
    <source>
        <dbReference type="EMBL" id="KAF9540897.1"/>
    </source>
</evidence>
<gene>
    <name evidence="1" type="ORF">EC957_003644</name>
</gene>
<accession>A0A9P6F2V9</accession>
<reference evidence="1" key="1">
    <citation type="journal article" date="2020" name="Fungal Divers.">
        <title>Resolving the Mortierellaceae phylogeny through synthesis of multi-gene phylogenetics and phylogenomics.</title>
        <authorList>
            <person name="Vandepol N."/>
            <person name="Liber J."/>
            <person name="Desiro A."/>
            <person name="Na H."/>
            <person name="Kennedy M."/>
            <person name="Barry K."/>
            <person name="Grigoriev I.V."/>
            <person name="Miller A.N."/>
            <person name="O'Donnell K."/>
            <person name="Stajich J.E."/>
            <person name="Bonito G."/>
        </authorList>
    </citation>
    <scope>NUCLEOTIDE SEQUENCE</scope>
    <source>
        <strain evidence="1">NRRL 2591</strain>
    </source>
</reference>
<dbReference type="Proteomes" id="UP000723463">
    <property type="component" value="Unassembled WGS sequence"/>
</dbReference>
<proteinExistence type="predicted"/>
<dbReference type="InterPro" id="IPR032675">
    <property type="entry name" value="LRR_dom_sf"/>
</dbReference>
<evidence type="ECO:0000313" key="2">
    <source>
        <dbReference type="Proteomes" id="UP000723463"/>
    </source>
</evidence>
<dbReference type="AlphaFoldDB" id="A0A9P6F2V9"/>
<sequence length="392" mass="44576">MSLQPHHSALDVPEILYTIGSFMAHESLTSCLLVSRYFHQALEPLFFSHLYDKTRRPSPALIQSRYLLRVRHLFTIHFIYDYDEDDEVADPDQVGSADEIMDALRKLIYNNPGLRRWTIHEPVPQLTHIVWEALAYPTESQNEQQEHIRTAATATNTNLTGPRLDVLDITFTTIDHKSVSLFFAACRATNTLRLSSCTIKWLWDSHNRPLCETLPPHADGPYFPQSVGFADIIGLSVLAQLEFLARCPNVQKIHLQSTTRSSHYAKHYQLLEQDNGISVNQPLPSTDDIRRFIQPRTWMHLRSLVVSGVYSSYYGKALEFIQDEGFAYILESIPTQHLVELDCSGTAFGPLGLEALKRHCDVLRLLVIKRSSSFASALVQEALESFPKLTSL</sequence>
<dbReference type="EMBL" id="JAAAXW010000184">
    <property type="protein sequence ID" value="KAF9540897.1"/>
    <property type="molecule type" value="Genomic_DNA"/>
</dbReference>
<dbReference type="SUPFAM" id="SSF52047">
    <property type="entry name" value="RNI-like"/>
    <property type="match status" value="1"/>
</dbReference>
<protein>
    <submittedName>
        <fullName evidence="1">Uncharacterized protein</fullName>
    </submittedName>
</protein>
<organism evidence="1 2">
    <name type="scientific">Mortierella hygrophila</name>
    <dbReference type="NCBI Taxonomy" id="979708"/>
    <lineage>
        <taxon>Eukaryota</taxon>
        <taxon>Fungi</taxon>
        <taxon>Fungi incertae sedis</taxon>
        <taxon>Mucoromycota</taxon>
        <taxon>Mortierellomycotina</taxon>
        <taxon>Mortierellomycetes</taxon>
        <taxon>Mortierellales</taxon>
        <taxon>Mortierellaceae</taxon>
        <taxon>Mortierella</taxon>
    </lineage>
</organism>
<name>A0A9P6F2V9_9FUNG</name>